<comment type="caution">
    <text evidence="2">The sequence shown here is derived from an EMBL/GenBank/DDBJ whole genome shotgun (WGS) entry which is preliminary data.</text>
</comment>
<organism evidence="2 3">
    <name type="scientific">Ceratitis capitata</name>
    <name type="common">Mediterranean fruit fly</name>
    <name type="synonym">Tephritis capitata</name>
    <dbReference type="NCBI Taxonomy" id="7213"/>
    <lineage>
        <taxon>Eukaryota</taxon>
        <taxon>Metazoa</taxon>
        <taxon>Ecdysozoa</taxon>
        <taxon>Arthropoda</taxon>
        <taxon>Hexapoda</taxon>
        <taxon>Insecta</taxon>
        <taxon>Pterygota</taxon>
        <taxon>Neoptera</taxon>
        <taxon>Endopterygota</taxon>
        <taxon>Diptera</taxon>
        <taxon>Brachycera</taxon>
        <taxon>Muscomorpha</taxon>
        <taxon>Tephritoidea</taxon>
        <taxon>Tephritidae</taxon>
        <taxon>Ceratitis</taxon>
        <taxon>Ceratitis</taxon>
    </lineage>
</organism>
<keyword evidence="3" id="KW-1185">Reference proteome</keyword>
<sequence length="125" mass="13961">MHCAESKHFQLQRPNDGGADLKSSVSYAHARTCGAVAWYVLLNVNIKRVFDMSLRLRLPVLGHSKKTRRLEGFTDPPSTSSISRLLRGNDRTSEDGRKDYSIHGILGGKSQRAAVRVWNSVVNQL</sequence>
<evidence type="ECO:0000256" key="1">
    <source>
        <dbReference type="SAM" id="MobiDB-lite"/>
    </source>
</evidence>
<dbReference type="Proteomes" id="UP000606786">
    <property type="component" value="Unassembled WGS sequence"/>
</dbReference>
<dbReference type="OrthoDB" id="3225452at2759"/>
<reference evidence="2" key="1">
    <citation type="submission" date="2020-11" db="EMBL/GenBank/DDBJ databases">
        <authorList>
            <person name="Whitehead M."/>
        </authorList>
    </citation>
    <scope>NUCLEOTIDE SEQUENCE</scope>
    <source>
        <strain evidence="2">EGII</strain>
    </source>
</reference>
<accession>A0A811VE76</accession>
<protein>
    <submittedName>
        <fullName evidence="2">(Mediterranean fruit fly) hypothetical protein</fullName>
    </submittedName>
</protein>
<proteinExistence type="predicted"/>
<name>A0A811VE76_CERCA</name>
<dbReference type="EMBL" id="CAJHJT010000056">
    <property type="protein sequence ID" value="CAD7012519.1"/>
    <property type="molecule type" value="Genomic_DNA"/>
</dbReference>
<evidence type="ECO:0000313" key="3">
    <source>
        <dbReference type="Proteomes" id="UP000606786"/>
    </source>
</evidence>
<feature type="region of interest" description="Disordered" evidence="1">
    <location>
        <begin position="69"/>
        <end position="98"/>
    </location>
</feature>
<feature type="compositionally biased region" description="Basic and acidic residues" evidence="1">
    <location>
        <begin position="87"/>
        <end position="98"/>
    </location>
</feature>
<evidence type="ECO:0000313" key="2">
    <source>
        <dbReference type="EMBL" id="CAD7012519.1"/>
    </source>
</evidence>
<gene>
    <name evidence="2" type="ORF">CCAP1982_LOCUS20602</name>
</gene>
<dbReference type="AlphaFoldDB" id="A0A811VE76"/>